<name>A0A2H0V2N3_9BACT</name>
<evidence type="ECO:0000313" key="1">
    <source>
        <dbReference type="EMBL" id="PIR92600.1"/>
    </source>
</evidence>
<accession>A0A2H0V2N3</accession>
<reference evidence="2" key="1">
    <citation type="submission" date="2017-09" db="EMBL/GenBank/DDBJ databases">
        <title>Depth-based differentiation of microbial function through sediment-hosted aquifers and enrichment of novel symbionts in the deep terrestrial subsurface.</title>
        <authorList>
            <person name="Probst A.J."/>
            <person name="Ladd B."/>
            <person name="Jarett J.K."/>
            <person name="Geller-Mcgrath D.E."/>
            <person name="Sieber C.M.K."/>
            <person name="Emerson J.B."/>
            <person name="Anantharaman K."/>
            <person name="Thomas B.C."/>
            <person name="Malmstrom R."/>
            <person name="Stieglmeier M."/>
            <person name="Klingl A."/>
            <person name="Woyke T."/>
            <person name="Ryan C.M."/>
            <person name="Banfield J.F."/>
        </authorList>
    </citation>
    <scope>NUCLEOTIDE SEQUENCE [LARGE SCALE GENOMIC DNA]</scope>
</reference>
<gene>
    <name evidence="1" type="ORF">COU01_00890</name>
</gene>
<evidence type="ECO:0000313" key="2">
    <source>
        <dbReference type="Proteomes" id="UP000228510"/>
    </source>
</evidence>
<protein>
    <submittedName>
        <fullName evidence="1">Uncharacterized protein</fullName>
    </submittedName>
</protein>
<sequence>MAEKIKGGIIKMLYSYNILRMPKEKPNLGQPLFELLEEKPLPQKKQNKPAPDPYVSLFEGDPQAEILGPVNTDIIRERINKNKRKH</sequence>
<proteinExistence type="predicted"/>
<organism evidence="1 2">
    <name type="scientific">Candidatus Falkowbacteria bacterium CG10_big_fil_rev_8_21_14_0_10_44_15</name>
    <dbReference type="NCBI Taxonomy" id="1974569"/>
    <lineage>
        <taxon>Bacteria</taxon>
        <taxon>Candidatus Falkowiibacteriota</taxon>
    </lineage>
</organism>
<dbReference type="AlphaFoldDB" id="A0A2H0V2N3"/>
<dbReference type="Proteomes" id="UP000228510">
    <property type="component" value="Unassembled WGS sequence"/>
</dbReference>
<comment type="caution">
    <text evidence="1">The sequence shown here is derived from an EMBL/GenBank/DDBJ whole genome shotgun (WGS) entry which is preliminary data.</text>
</comment>
<dbReference type="EMBL" id="PFAT01000015">
    <property type="protein sequence ID" value="PIR92600.1"/>
    <property type="molecule type" value="Genomic_DNA"/>
</dbReference>